<accession>A0ABR4XW01</accession>
<protein>
    <recommendedName>
        <fullName evidence="6">Protein kinase domain-containing protein</fullName>
    </recommendedName>
</protein>
<dbReference type="PANTHER" id="PTHR43788:SF8">
    <property type="entry name" value="DNA-BINDING PROTEIN SMUBP-2"/>
    <property type="match status" value="1"/>
</dbReference>
<reference evidence="7 8" key="1">
    <citation type="submission" date="2014-02" db="EMBL/GenBank/DDBJ databases">
        <title>Draft genome sequence of Lysinibacillus boronitolerans NBRC 103108.</title>
        <authorList>
            <person name="Zhang F."/>
            <person name="Wang G."/>
            <person name="Zhang L."/>
        </authorList>
    </citation>
    <scope>NUCLEOTIDE SEQUENCE [LARGE SCALE GENOMIC DNA]</scope>
    <source>
        <strain evidence="7 8">NBRC 103108</strain>
    </source>
</reference>
<dbReference type="Gene3D" id="3.40.50.300">
    <property type="entry name" value="P-loop containing nucleotide triphosphate hydrolases"/>
    <property type="match status" value="3"/>
</dbReference>
<dbReference type="InterPro" id="IPR000719">
    <property type="entry name" value="Prot_kinase_dom"/>
</dbReference>
<dbReference type="EMBL" id="JPVR01000079">
    <property type="protein sequence ID" value="KGR82517.1"/>
    <property type="molecule type" value="Genomic_DNA"/>
</dbReference>
<dbReference type="PROSITE" id="PS50011">
    <property type="entry name" value="PROTEIN_KINASE_DOM"/>
    <property type="match status" value="1"/>
</dbReference>
<dbReference type="InterPro" id="IPR041679">
    <property type="entry name" value="DNA2/NAM7-like_C"/>
</dbReference>
<dbReference type="SMART" id="SM00220">
    <property type="entry name" value="S_TKc"/>
    <property type="match status" value="1"/>
</dbReference>
<dbReference type="Pfam" id="PF00069">
    <property type="entry name" value="Pkinase"/>
    <property type="match status" value="1"/>
</dbReference>
<evidence type="ECO:0000259" key="6">
    <source>
        <dbReference type="PROSITE" id="PS50011"/>
    </source>
</evidence>
<organism evidence="7 8">
    <name type="scientific">Lysinibacillus boronitolerans JCM 21713 = 10a = NBRC 103108</name>
    <dbReference type="NCBI Taxonomy" id="1294264"/>
    <lineage>
        <taxon>Bacteria</taxon>
        <taxon>Bacillati</taxon>
        <taxon>Bacillota</taxon>
        <taxon>Bacilli</taxon>
        <taxon>Bacillales</taxon>
        <taxon>Bacillaceae</taxon>
        <taxon>Lysinibacillus</taxon>
    </lineage>
</organism>
<gene>
    <name evidence="7" type="ORF">CD31_18975</name>
</gene>
<dbReference type="PANTHER" id="PTHR43788">
    <property type="entry name" value="DNA2/NAM7 HELICASE FAMILY MEMBER"/>
    <property type="match status" value="1"/>
</dbReference>
<feature type="domain" description="Protein kinase" evidence="6">
    <location>
        <begin position="9"/>
        <end position="253"/>
    </location>
</feature>
<dbReference type="Pfam" id="PF13087">
    <property type="entry name" value="AAA_12"/>
    <property type="match status" value="1"/>
</dbReference>
<dbReference type="InterPro" id="IPR027417">
    <property type="entry name" value="P-loop_NTPase"/>
</dbReference>
<evidence type="ECO:0000256" key="1">
    <source>
        <dbReference type="ARBA" id="ARBA00007913"/>
    </source>
</evidence>
<dbReference type="InterPro" id="IPR011009">
    <property type="entry name" value="Kinase-like_dom_sf"/>
</dbReference>
<dbReference type="PROSITE" id="PS00108">
    <property type="entry name" value="PROTEIN_KINASE_ST"/>
    <property type="match status" value="1"/>
</dbReference>
<dbReference type="InterPro" id="IPR008271">
    <property type="entry name" value="Ser/Thr_kinase_AS"/>
</dbReference>
<keyword evidence="2" id="KW-0547">Nucleotide-binding</keyword>
<dbReference type="InterPro" id="IPR041677">
    <property type="entry name" value="DNA2/NAM7_AAA_11"/>
</dbReference>
<comment type="similarity">
    <text evidence="1">Belongs to the DNA2/NAM7 helicase family.</text>
</comment>
<evidence type="ECO:0000256" key="2">
    <source>
        <dbReference type="ARBA" id="ARBA00022741"/>
    </source>
</evidence>
<evidence type="ECO:0000256" key="5">
    <source>
        <dbReference type="ARBA" id="ARBA00022840"/>
    </source>
</evidence>
<dbReference type="InterPro" id="IPR050534">
    <property type="entry name" value="Coronavir_polyprotein_1ab"/>
</dbReference>
<dbReference type="Pfam" id="PF13086">
    <property type="entry name" value="AAA_11"/>
    <property type="match status" value="1"/>
</dbReference>
<dbReference type="CDD" id="cd14014">
    <property type="entry name" value="STKc_PknB_like"/>
    <property type="match status" value="1"/>
</dbReference>
<evidence type="ECO:0000256" key="4">
    <source>
        <dbReference type="ARBA" id="ARBA00022806"/>
    </source>
</evidence>
<keyword evidence="8" id="KW-1185">Reference proteome</keyword>
<dbReference type="CDD" id="cd18808">
    <property type="entry name" value="SF1_C_Upf1"/>
    <property type="match status" value="1"/>
</dbReference>
<dbReference type="RefSeq" id="WP_036079762.1">
    <property type="nucleotide sequence ID" value="NZ_AVCW01000003.1"/>
</dbReference>
<keyword evidence="5" id="KW-0067">ATP-binding</keyword>
<name>A0ABR4XW01_9BACI</name>
<comment type="caution">
    <text evidence="7">The sequence shown here is derived from an EMBL/GenBank/DDBJ whole genome shotgun (WGS) entry which is preliminary data.</text>
</comment>
<dbReference type="Gene3D" id="1.10.510.10">
    <property type="entry name" value="Transferase(Phosphotransferase) domain 1"/>
    <property type="match status" value="1"/>
</dbReference>
<dbReference type="SUPFAM" id="SSF52540">
    <property type="entry name" value="P-loop containing nucleoside triphosphate hydrolases"/>
    <property type="match status" value="1"/>
</dbReference>
<proteinExistence type="inferred from homology"/>
<evidence type="ECO:0000256" key="3">
    <source>
        <dbReference type="ARBA" id="ARBA00022801"/>
    </source>
</evidence>
<evidence type="ECO:0000313" key="7">
    <source>
        <dbReference type="EMBL" id="KGR82517.1"/>
    </source>
</evidence>
<sequence length="1194" mass="137404">MNWISEHRYRVIKPLSGGNMSKVYLAIDYGSKDEKEVVIKSYPLGENRDFQKNLFYREVENLERLNHNNIVKIENKGIDEKNNLNFIVLEYLRGQSLDKIIFKDILPDSEKHKIILETLSGLAHAHIKGILHRDIKPSNILIDEENNVKIIDFGISKLNDSMFTEYTLNFLGTRKYASPEQMRMEDLDQRSDIYSICYVITELLLSKDIRENIILEVKNSGLDEHIKDLLIKGLDENKENRINNISDLITGFKKAISNEINLYANEYAIGFTNKVINKMFTEGLILNESRNEAATLISKDLNQEYILMNYSRNQKRKDSYSYNIYGKQYEYLCVIDDKSKDKFTILDIKFFTQSSIHEGNKELAIRIDRKFQVFAYSDENFDVYDDINELIEEFEANYNKSNFKAQKEKEEKSITSKWSTAISLKKKLLDKKKNTLRYINFEVNEDGDRIVVTLKDKDIEKAFSDDQLLTMTSANNINRELNVGYCVEFSEGKLLIQLSRDVYPEQFAKSGEISINERMEEVSLNRQERALKAIRFKETANPLIPDIIMNPSLANVSPLVPEIEFKSKLDNSKENAVLKALQSEDIFLLQGPPGTGKTTFIGELVYQIISKNPESKILISSQSNVAVDHALNKIQSILPGISMLRIGRKDRLSQGAEQYLIEEQLDLMINQIKEKSKLFLEQIKNEVNLSPSTLDKYEKISLIDKINEMIGNLNNEIIENEMKLQSVKEKYNKIIVLTEGLNEVYSKLSSKIQFVNERELSGILNNFKEEYLNLGLRIVNEIDSANEIGEEKQMLEDIVMELTSKKLKKQTEIDVLKEQLKVESPEAFISLKSMIQQEMNDKKALIDEVTNIEIIQKEWISRVSVDNKFESLLIQKANIIGATCLGVSSLQSLNDISFDWVIVDEAGRATAPELLVPIVMAKKVVLVGDHKQLPPVIDEGYSELNLKEHNINIKDLEKSLFEELLTSINDDCVGLLKEQYRMHKGIGDLISYVFYDNQLESPANIEDKQHGFTKWNGKSLVWLSTSEHPRKAQQELKNRGHITYENKLEVDIIFDKLVEMDNDYNGRGLFKEVGIIAGYQAQKSALRRKLEREYKDKFKNISVEINTVDAFQGRETDVIFYSIVRSNSKGQIGFLKDARRLNVALSRAKELLVIVGDHSSVTQEKILSGNVENPFVKVYEYMQKNNQYCILEGV</sequence>
<dbReference type="SUPFAM" id="SSF56112">
    <property type="entry name" value="Protein kinase-like (PK-like)"/>
    <property type="match status" value="1"/>
</dbReference>
<evidence type="ECO:0000313" key="8">
    <source>
        <dbReference type="Proteomes" id="UP000030487"/>
    </source>
</evidence>
<dbReference type="InterPro" id="IPR047187">
    <property type="entry name" value="SF1_C_Upf1"/>
</dbReference>
<dbReference type="Proteomes" id="UP000030487">
    <property type="component" value="Unassembled WGS sequence"/>
</dbReference>
<keyword evidence="3" id="KW-0378">Hydrolase</keyword>
<keyword evidence="4" id="KW-0347">Helicase</keyword>